<evidence type="ECO:0000313" key="2">
    <source>
        <dbReference type="EMBL" id="EMG47180.1"/>
    </source>
</evidence>
<dbReference type="OrthoDB" id="10263741at2759"/>
<evidence type="ECO:0000313" key="3">
    <source>
        <dbReference type="Proteomes" id="UP000011777"/>
    </source>
</evidence>
<keyword evidence="3" id="KW-1185">Reference proteome</keyword>
<dbReference type="PANTHER" id="PTHR13844">
    <property type="entry name" value="SWI/SNF-RELATED MATRIX-ASSOCIATED ACTIN-DEPENDENT REGULATOR OF CHROMATIN SUBFAMILY D"/>
    <property type="match status" value="1"/>
</dbReference>
<evidence type="ECO:0000256" key="1">
    <source>
        <dbReference type="SAM" id="MobiDB-lite"/>
    </source>
</evidence>
<name>M3JW70_CANMX</name>
<accession>M3JW70</accession>
<dbReference type="HOGENOM" id="CLU_032070_0_0_1"/>
<organism evidence="2 3">
    <name type="scientific">Candida maltosa (strain Xu316)</name>
    <name type="common">Yeast</name>
    <dbReference type="NCBI Taxonomy" id="1245528"/>
    <lineage>
        <taxon>Eukaryota</taxon>
        <taxon>Fungi</taxon>
        <taxon>Dikarya</taxon>
        <taxon>Ascomycota</taxon>
        <taxon>Saccharomycotina</taxon>
        <taxon>Pichiomycetes</taxon>
        <taxon>Debaryomycetaceae</taxon>
        <taxon>Candida/Lodderomyces clade</taxon>
        <taxon>Candida</taxon>
    </lineage>
</organism>
<dbReference type="CDD" id="cd10568">
    <property type="entry name" value="SWIB_like"/>
    <property type="match status" value="1"/>
</dbReference>
<reference evidence="2 3" key="1">
    <citation type="submission" date="2013-02" db="EMBL/GenBank/DDBJ databases">
        <title>Genome sequence of Candida maltosa Xu316, a potential industrial strain for xylitol and ethanol production.</title>
        <authorList>
            <person name="Yu J."/>
            <person name="Wang Q."/>
            <person name="Geng X."/>
            <person name="Bao W."/>
            <person name="He P."/>
            <person name="Cai J."/>
        </authorList>
    </citation>
    <scope>NUCLEOTIDE SEQUENCE [LARGE SCALE GENOMIC DNA]</scope>
    <source>
        <strain evidence="3">Xu316</strain>
    </source>
</reference>
<feature type="region of interest" description="Disordered" evidence="1">
    <location>
        <begin position="1"/>
        <end position="25"/>
    </location>
</feature>
<proteinExistence type="predicted"/>
<dbReference type="AlphaFoldDB" id="M3JW70"/>
<dbReference type="SUPFAM" id="SSF47592">
    <property type="entry name" value="SWIB/MDM2 domain"/>
    <property type="match status" value="1"/>
</dbReference>
<comment type="caution">
    <text evidence="2">The sequence shown here is derived from an EMBL/GenBank/DDBJ whole genome shotgun (WGS) entry which is preliminary data.</text>
</comment>
<dbReference type="InterPro" id="IPR036885">
    <property type="entry name" value="SWIB_MDM2_dom_sf"/>
</dbReference>
<dbReference type="eggNOG" id="KOG2570">
    <property type="taxonomic scope" value="Eukaryota"/>
</dbReference>
<sequence length="470" mass="53970">MSNIPQQQVPHQPPPVNKPRPNANAVPTISYQPTDLTITPELYEKVSNLNEYKKLKEAEKKLDLLIARKALDFQAIQQKYIHPYEYRPSTGTLRIFIYNTCENQPWQKQLAQQRGLPPADPTSSESSWTLRIEGRFISDNPKEQEQLNESFKFSSFLSAISVDLIPNEDYPNLQESQSHLIEWRDDGGLNANKNPASVSFDGLDIKRNGIFNIKSKIALLVKSYSNKLKLSEEMSRFVGKQECTQQELLYIIWQYVLFKGLLKKGAAYLSVPAVETTTLPNPVNEKEFMDDDLTLVETDEILSDLLKVDSFKFSDLYTLIQPHFVPREPIIIDYEVDTRKSTTLGNVVLDLPVELPVNLSKAQKELLEVNKTAFENLAKADSTIQQLNQRISLAIIALHNANMREKFYKELGEDPVKFVENWLETQSETLKALKSDEGYDEELVRRAKYYEDNEDLIKEKIDLMLASSRF</sequence>
<dbReference type="OMA" id="NFRCNEP"/>
<dbReference type="Proteomes" id="UP000011777">
    <property type="component" value="Unassembled WGS sequence"/>
</dbReference>
<feature type="compositionally biased region" description="Low complexity" evidence="1">
    <location>
        <begin position="1"/>
        <end position="10"/>
    </location>
</feature>
<dbReference type="Gene3D" id="1.10.245.10">
    <property type="entry name" value="SWIB/MDM2 domain"/>
    <property type="match status" value="1"/>
</dbReference>
<dbReference type="EMBL" id="AOGT01001684">
    <property type="protein sequence ID" value="EMG47180.1"/>
    <property type="molecule type" value="Genomic_DNA"/>
</dbReference>
<dbReference type="STRING" id="1245528.M3JW70"/>
<protein>
    <submittedName>
        <fullName evidence="2">Uncharacterized protein</fullName>
    </submittedName>
</protein>
<gene>
    <name evidence="2" type="ORF">G210_2521</name>
</gene>